<comment type="caution">
    <text evidence="1">The sequence shown here is derived from an EMBL/GenBank/DDBJ whole genome shotgun (WGS) entry which is preliminary data.</text>
</comment>
<dbReference type="RefSeq" id="WP_119152108.1">
    <property type="nucleotide sequence ID" value="NZ_JBHSOV010000011.1"/>
</dbReference>
<sequence>MQNDFSSIASDYERVVSKFDKLTIQARSCEAIIDMVIQELVVRGHEYDFFMMEDLLNALQRVQEDVLVELSQAAFSTDGSFISTGL</sequence>
<protein>
    <submittedName>
        <fullName evidence="1">Uncharacterized protein</fullName>
    </submittedName>
</protein>
<dbReference type="Proteomes" id="UP000266340">
    <property type="component" value="Unassembled WGS sequence"/>
</dbReference>
<keyword evidence="2" id="KW-1185">Reference proteome</keyword>
<organism evidence="1 2">
    <name type="scientific">Cohnella faecalis</name>
    <dbReference type="NCBI Taxonomy" id="2315694"/>
    <lineage>
        <taxon>Bacteria</taxon>
        <taxon>Bacillati</taxon>
        <taxon>Bacillota</taxon>
        <taxon>Bacilli</taxon>
        <taxon>Bacillales</taxon>
        <taxon>Paenibacillaceae</taxon>
        <taxon>Cohnella</taxon>
    </lineage>
</organism>
<name>A0A398CDD9_9BACL</name>
<gene>
    <name evidence="1" type="ORF">D3H35_26310</name>
</gene>
<proteinExistence type="predicted"/>
<dbReference type="AlphaFoldDB" id="A0A398CDD9"/>
<evidence type="ECO:0000313" key="1">
    <source>
        <dbReference type="EMBL" id="RIE00713.1"/>
    </source>
</evidence>
<accession>A0A398CDD9</accession>
<evidence type="ECO:0000313" key="2">
    <source>
        <dbReference type="Proteomes" id="UP000266340"/>
    </source>
</evidence>
<reference evidence="1 2" key="1">
    <citation type="submission" date="2018-09" db="EMBL/GenBank/DDBJ databases">
        <title>Cohnella cavernae sp. nov., isolated from a karst cave.</title>
        <authorList>
            <person name="Zhu H."/>
        </authorList>
    </citation>
    <scope>NUCLEOTIDE SEQUENCE [LARGE SCALE GENOMIC DNA]</scope>
    <source>
        <strain evidence="1 2">K2E09-144</strain>
    </source>
</reference>
<dbReference type="EMBL" id="QXJM01000048">
    <property type="protein sequence ID" value="RIE00713.1"/>
    <property type="molecule type" value="Genomic_DNA"/>
</dbReference>